<evidence type="ECO:0000256" key="2">
    <source>
        <dbReference type="ARBA" id="ARBA00022692"/>
    </source>
</evidence>
<dbReference type="EMBL" id="CP013979">
    <property type="protein sequence ID" value="ANJ25546.1"/>
    <property type="molecule type" value="Genomic_DNA"/>
</dbReference>
<feature type="transmembrane region" description="Helical" evidence="5">
    <location>
        <begin position="65"/>
        <end position="84"/>
    </location>
</feature>
<feature type="transmembrane region" description="Helical" evidence="5">
    <location>
        <begin position="39"/>
        <end position="58"/>
    </location>
</feature>
<dbReference type="OrthoDB" id="941586at2"/>
<comment type="subcellular location">
    <subcellularLocation>
        <location evidence="1">Endomembrane system</location>
        <topology evidence="1">Multi-pass membrane protein</topology>
    </subcellularLocation>
</comment>
<evidence type="ECO:0008006" key="8">
    <source>
        <dbReference type="Google" id="ProtNLM"/>
    </source>
</evidence>
<accession>A0A191WBB3</accession>
<evidence type="ECO:0000256" key="3">
    <source>
        <dbReference type="ARBA" id="ARBA00022989"/>
    </source>
</evidence>
<organism evidence="6 7">
    <name type="scientific">Agromyces aureus</name>
    <dbReference type="NCBI Taxonomy" id="453304"/>
    <lineage>
        <taxon>Bacteria</taxon>
        <taxon>Bacillati</taxon>
        <taxon>Actinomycetota</taxon>
        <taxon>Actinomycetes</taxon>
        <taxon>Micrococcales</taxon>
        <taxon>Microbacteriaceae</taxon>
        <taxon>Agromyces</taxon>
    </lineage>
</organism>
<reference evidence="7" key="2">
    <citation type="submission" date="2016-01" db="EMBL/GenBank/DDBJ databases">
        <title>Complete genome sequence of Agromyces aureus AR33T and comparison with related organisms.</title>
        <authorList>
            <person name="Corretto E."/>
            <person name="Antonielli L."/>
            <person name="Sessitsch A."/>
            <person name="Brader G."/>
        </authorList>
    </citation>
    <scope>NUCLEOTIDE SEQUENCE [LARGE SCALE GENOMIC DNA]</scope>
    <source>
        <strain evidence="7">AR33</strain>
    </source>
</reference>
<sequence>MQWGRRYFAVQAIAGAAWWVAVWISPFVREATLGGLDPVAVAILDVPLFVVASAIAAFGVRAAAVVVTVWTMLVTVGLAGYATVTGEAGWGVVFMTAASCGSAVALCLVLLGRVPTEWIIAGPFAFRPAGTRTSPTAHVWATAAQIVVFWGLFLWVFPVLIAALEQRWGLSATVPWLVDAARPVGVVVFVLASALGIWAAAAMSTKGDGTPLPAAMPNRLVIAGPYRHVRNPMALAGIVQGAAVGLVLGSWLVVAYAIAGSLLWNFAIRPFEEADLEARFGDDFRRYRAAVRCWCPRLTAVSAAELGRESDPLIR</sequence>
<evidence type="ECO:0000313" key="7">
    <source>
        <dbReference type="Proteomes" id="UP000078437"/>
    </source>
</evidence>
<dbReference type="KEGG" id="agy:ATC03_00925"/>
<proteinExistence type="predicted"/>
<name>A0A191WBB3_9MICO</name>
<dbReference type="Proteomes" id="UP000078437">
    <property type="component" value="Chromosome"/>
</dbReference>
<dbReference type="RefSeq" id="WP_067871993.1">
    <property type="nucleotide sequence ID" value="NZ_CP013979.1"/>
</dbReference>
<protein>
    <recommendedName>
        <fullName evidence="8">Phospholipid methyltransferase</fullName>
    </recommendedName>
</protein>
<gene>
    <name evidence="6" type="ORF">ATC03_00925</name>
</gene>
<feature type="transmembrane region" description="Helical" evidence="5">
    <location>
        <begin position="139"/>
        <end position="164"/>
    </location>
</feature>
<keyword evidence="2 5" id="KW-0812">Transmembrane</keyword>
<evidence type="ECO:0000256" key="1">
    <source>
        <dbReference type="ARBA" id="ARBA00004127"/>
    </source>
</evidence>
<evidence type="ECO:0000313" key="6">
    <source>
        <dbReference type="EMBL" id="ANJ25546.1"/>
    </source>
</evidence>
<keyword evidence="3 5" id="KW-1133">Transmembrane helix</keyword>
<dbReference type="InterPro" id="IPR007318">
    <property type="entry name" value="Phopholipid_MeTrfase"/>
</dbReference>
<dbReference type="Pfam" id="PF04191">
    <property type="entry name" value="PEMT"/>
    <property type="match status" value="1"/>
</dbReference>
<feature type="transmembrane region" description="Helical" evidence="5">
    <location>
        <begin position="90"/>
        <end position="111"/>
    </location>
</feature>
<evidence type="ECO:0000256" key="4">
    <source>
        <dbReference type="ARBA" id="ARBA00023136"/>
    </source>
</evidence>
<feature type="transmembrane region" description="Helical" evidence="5">
    <location>
        <begin position="7"/>
        <end position="27"/>
    </location>
</feature>
<feature type="transmembrane region" description="Helical" evidence="5">
    <location>
        <begin position="184"/>
        <end position="203"/>
    </location>
</feature>
<reference evidence="6 7" key="1">
    <citation type="journal article" date="2016" name="Int. J. Syst. Evol. Microbiol.">
        <title>Agromyces aureus sp. nov., isolated from the rhizosphere of Salix caprea L. grown in a heavy-metal-contaminated soil.</title>
        <authorList>
            <person name="Corretto E."/>
            <person name="Antonielli L."/>
            <person name="Sessitsch A."/>
            <person name="Compant S."/>
            <person name="Gorfer M."/>
            <person name="Kuffner M."/>
            <person name="Brader G."/>
        </authorList>
    </citation>
    <scope>NUCLEOTIDE SEQUENCE [LARGE SCALE GENOMIC DNA]</scope>
    <source>
        <strain evidence="6 7">AR33</strain>
    </source>
</reference>
<evidence type="ECO:0000256" key="5">
    <source>
        <dbReference type="SAM" id="Phobius"/>
    </source>
</evidence>
<keyword evidence="4 5" id="KW-0472">Membrane</keyword>
<dbReference type="AlphaFoldDB" id="A0A191WBB3"/>
<keyword evidence="7" id="KW-1185">Reference proteome</keyword>
<dbReference type="STRING" id="453304.ATC03_00925"/>
<feature type="transmembrane region" description="Helical" evidence="5">
    <location>
        <begin position="234"/>
        <end position="259"/>
    </location>
</feature>
<dbReference type="GO" id="GO:0012505">
    <property type="term" value="C:endomembrane system"/>
    <property type="evidence" value="ECO:0007669"/>
    <property type="project" value="UniProtKB-SubCell"/>
</dbReference>
<dbReference type="Gene3D" id="1.20.120.1630">
    <property type="match status" value="1"/>
</dbReference>